<organism evidence="1 2">
    <name type="scientific">Patagioenas fasciata monilis</name>
    <dbReference type="NCBI Taxonomy" id="372326"/>
    <lineage>
        <taxon>Eukaryota</taxon>
        <taxon>Metazoa</taxon>
        <taxon>Chordata</taxon>
        <taxon>Craniata</taxon>
        <taxon>Vertebrata</taxon>
        <taxon>Euteleostomi</taxon>
        <taxon>Archelosauria</taxon>
        <taxon>Archosauria</taxon>
        <taxon>Dinosauria</taxon>
        <taxon>Saurischia</taxon>
        <taxon>Theropoda</taxon>
        <taxon>Coelurosauria</taxon>
        <taxon>Aves</taxon>
        <taxon>Neognathae</taxon>
        <taxon>Neoaves</taxon>
        <taxon>Columbimorphae</taxon>
        <taxon>Columbiformes</taxon>
        <taxon>Columbidae</taxon>
        <taxon>Patagioenas</taxon>
    </lineage>
</organism>
<sequence>MRCSTKVPQSTAAASKAWQEAPQLSAKELEFILGFPWLNDLSAQKAALARSQGLQPCSKACVAPKARGCLEREKWLYLELSKITLPLKMASGHIFSLGCF</sequence>
<gene>
    <name evidence="1" type="ORF">AV530_014312</name>
</gene>
<comment type="caution">
    <text evidence="1">The sequence shown here is derived from an EMBL/GenBank/DDBJ whole genome shotgun (WGS) entry which is preliminary data.</text>
</comment>
<dbReference type="Proteomes" id="UP000190648">
    <property type="component" value="Unassembled WGS sequence"/>
</dbReference>
<keyword evidence="2" id="KW-1185">Reference proteome</keyword>
<name>A0A1V4KB82_PATFA</name>
<reference evidence="1 2" key="1">
    <citation type="submission" date="2016-02" db="EMBL/GenBank/DDBJ databases">
        <title>Band-tailed pigeon sequencing and assembly.</title>
        <authorList>
            <person name="Soares A.E."/>
            <person name="Novak B.J."/>
            <person name="Rice E.S."/>
            <person name="O'Connell B."/>
            <person name="Chang D."/>
            <person name="Weber S."/>
            <person name="Shapiro B."/>
        </authorList>
    </citation>
    <scope>NUCLEOTIDE SEQUENCE [LARGE SCALE GENOMIC DNA]</scope>
    <source>
        <strain evidence="1">BTP2013</strain>
        <tissue evidence="1">Blood</tissue>
    </source>
</reference>
<dbReference type="AlphaFoldDB" id="A0A1V4KB82"/>
<accession>A0A1V4KB82</accession>
<protein>
    <submittedName>
        <fullName evidence="1">Uncharacterized protein</fullName>
    </submittedName>
</protein>
<evidence type="ECO:0000313" key="1">
    <source>
        <dbReference type="EMBL" id="OPJ81750.1"/>
    </source>
</evidence>
<proteinExistence type="predicted"/>
<evidence type="ECO:0000313" key="2">
    <source>
        <dbReference type="Proteomes" id="UP000190648"/>
    </source>
</evidence>
<dbReference type="EMBL" id="LSYS01003958">
    <property type="protein sequence ID" value="OPJ81750.1"/>
    <property type="molecule type" value="Genomic_DNA"/>
</dbReference>